<dbReference type="AlphaFoldDB" id="A0A8J6F3A1"/>
<organism evidence="2 3">
    <name type="scientific">Eleutherodactylus coqui</name>
    <name type="common">Puerto Rican coqui</name>
    <dbReference type="NCBI Taxonomy" id="57060"/>
    <lineage>
        <taxon>Eukaryota</taxon>
        <taxon>Metazoa</taxon>
        <taxon>Chordata</taxon>
        <taxon>Craniata</taxon>
        <taxon>Vertebrata</taxon>
        <taxon>Euteleostomi</taxon>
        <taxon>Amphibia</taxon>
        <taxon>Batrachia</taxon>
        <taxon>Anura</taxon>
        <taxon>Neobatrachia</taxon>
        <taxon>Hyloidea</taxon>
        <taxon>Eleutherodactylidae</taxon>
        <taxon>Eleutherodactylinae</taxon>
        <taxon>Eleutherodactylus</taxon>
        <taxon>Eleutherodactylus</taxon>
    </lineage>
</organism>
<evidence type="ECO:0000256" key="1">
    <source>
        <dbReference type="SAM" id="Phobius"/>
    </source>
</evidence>
<name>A0A8J6F3A1_ELECQ</name>
<sequence length="84" mass="9732">MTICESAHRCKYALPTVQAARRISDLCCHHWITNGVMTSVELLYGWHLNIDTVAFTALVPQCLMVIWLHCQFFLRSVFMCTNRD</sequence>
<keyword evidence="1" id="KW-0472">Membrane</keyword>
<accession>A0A8J6F3A1</accession>
<evidence type="ECO:0000313" key="2">
    <source>
        <dbReference type="EMBL" id="KAG9479761.1"/>
    </source>
</evidence>
<feature type="transmembrane region" description="Helical" evidence="1">
    <location>
        <begin position="53"/>
        <end position="74"/>
    </location>
</feature>
<dbReference type="EMBL" id="WNTK01000007">
    <property type="protein sequence ID" value="KAG9479761.1"/>
    <property type="molecule type" value="Genomic_DNA"/>
</dbReference>
<keyword evidence="1" id="KW-0812">Transmembrane</keyword>
<gene>
    <name evidence="2" type="ORF">GDO78_011674</name>
</gene>
<keyword evidence="3" id="KW-1185">Reference proteome</keyword>
<evidence type="ECO:0000313" key="3">
    <source>
        <dbReference type="Proteomes" id="UP000770717"/>
    </source>
</evidence>
<reference evidence="2" key="1">
    <citation type="thesis" date="2020" institute="ProQuest LLC" country="789 East Eisenhower Parkway, Ann Arbor, MI, USA">
        <title>Comparative Genomics and Chromosome Evolution.</title>
        <authorList>
            <person name="Mudd A.B."/>
        </authorList>
    </citation>
    <scope>NUCLEOTIDE SEQUENCE</scope>
    <source>
        <strain evidence="2">HN-11 Male</strain>
        <tissue evidence="2">Kidney and liver</tissue>
    </source>
</reference>
<protein>
    <submittedName>
        <fullName evidence="2">Uncharacterized protein</fullName>
    </submittedName>
</protein>
<proteinExistence type="predicted"/>
<comment type="caution">
    <text evidence="2">The sequence shown here is derived from an EMBL/GenBank/DDBJ whole genome shotgun (WGS) entry which is preliminary data.</text>
</comment>
<keyword evidence="1" id="KW-1133">Transmembrane helix</keyword>
<dbReference type="Proteomes" id="UP000770717">
    <property type="component" value="Unassembled WGS sequence"/>
</dbReference>